<accession>A0ACC0WAQ9</accession>
<reference evidence="1 2" key="1">
    <citation type="journal article" date="2022" name="bioRxiv">
        <title>The genome of the oomycete Peronosclerospora sorghi, a cosmopolitan pathogen of maize and sorghum, is inflated with dispersed pseudogenes.</title>
        <authorList>
            <person name="Fletcher K."/>
            <person name="Martin F."/>
            <person name="Isakeit T."/>
            <person name="Cavanaugh K."/>
            <person name="Magill C."/>
            <person name="Michelmore R."/>
        </authorList>
    </citation>
    <scope>NUCLEOTIDE SEQUENCE [LARGE SCALE GENOMIC DNA]</scope>
    <source>
        <strain evidence="1">P6</strain>
    </source>
</reference>
<dbReference type="Proteomes" id="UP001163321">
    <property type="component" value="Chromosome 3"/>
</dbReference>
<name>A0ACC0WAQ9_9STRA</name>
<evidence type="ECO:0000313" key="2">
    <source>
        <dbReference type="Proteomes" id="UP001163321"/>
    </source>
</evidence>
<dbReference type="EMBL" id="CM047582">
    <property type="protein sequence ID" value="KAI9915839.1"/>
    <property type="molecule type" value="Genomic_DNA"/>
</dbReference>
<gene>
    <name evidence="1" type="ORF">PsorP6_007566</name>
</gene>
<sequence>MHNAGFESASLASLFTYRLHETTDVLEIVKRMRAPDTKFGGGSVTIPLKVDIMEHLDELSPAAQAIGAVNTIVRGDRNGLAYWKGDNTDWLGILRPIRKRLLALSVQKPAHELIALIVGAGGTSMAASYAMRQLGVGKLFIYNRTVEKAQVVAERFDAEALSELRVERLAQVDVVVGTIPAQASFQLPDHLVAPRPDGSKAVVLDAAYMPPITPMLAHAHAAGGVVCVQGYEMLYEQGIEQFYRWHKATQVFTVNEEAIKDACRQYVPHDQRLLKA</sequence>
<organism evidence="1 2">
    <name type="scientific">Peronosclerospora sorghi</name>
    <dbReference type="NCBI Taxonomy" id="230839"/>
    <lineage>
        <taxon>Eukaryota</taxon>
        <taxon>Sar</taxon>
        <taxon>Stramenopiles</taxon>
        <taxon>Oomycota</taxon>
        <taxon>Peronosporomycetes</taxon>
        <taxon>Peronosporales</taxon>
        <taxon>Peronosporaceae</taxon>
        <taxon>Peronosclerospora</taxon>
    </lineage>
</organism>
<proteinExistence type="predicted"/>
<comment type="caution">
    <text evidence="1">The sequence shown here is derived from an EMBL/GenBank/DDBJ whole genome shotgun (WGS) entry which is preliminary data.</text>
</comment>
<evidence type="ECO:0000313" key="1">
    <source>
        <dbReference type="EMBL" id="KAI9915839.1"/>
    </source>
</evidence>
<protein>
    <submittedName>
        <fullName evidence="1">Uncharacterized protein</fullName>
    </submittedName>
</protein>
<keyword evidence="2" id="KW-1185">Reference proteome</keyword>